<evidence type="ECO:0000256" key="1">
    <source>
        <dbReference type="SAM" id="MobiDB-lite"/>
    </source>
</evidence>
<dbReference type="Gene3D" id="2.60.40.1390">
    <property type="entry name" value="NDT80 DNA-binding domain"/>
    <property type="match status" value="1"/>
</dbReference>
<gene>
    <name evidence="2" type="ORF">CXG81DRAFT_18828</name>
</gene>
<feature type="compositionally biased region" description="Basic and acidic residues" evidence="1">
    <location>
        <begin position="85"/>
        <end position="97"/>
    </location>
</feature>
<feature type="compositionally biased region" description="Low complexity" evidence="1">
    <location>
        <begin position="553"/>
        <end position="566"/>
    </location>
</feature>
<evidence type="ECO:0000313" key="2">
    <source>
        <dbReference type="EMBL" id="RKP01353.1"/>
    </source>
</evidence>
<dbReference type="AlphaFoldDB" id="A0A4P9X7X2"/>
<evidence type="ECO:0008006" key="4">
    <source>
        <dbReference type="Google" id="ProtNLM"/>
    </source>
</evidence>
<proteinExistence type="predicted"/>
<dbReference type="EMBL" id="ML014175">
    <property type="protein sequence ID" value="RKP01353.1"/>
    <property type="molecule type" value="Genomic_DNA"/>
</dbReference>
<evidence type="ECO:0000313" key="3">
    <source>
        <dbReference type="Proteomes" id="UP000274922"/>
    </source>
</evidence>
<feature type="compositionally biased region" description="Low complexity" evidence="1">
    <location>
        <begin position="533"/>
        <end position="542"/>
    </location>
</feature>
<keyword evidence="3" id="KW-1185">Reference proteome</keyword>
<name>A0A4P9X7X2_9FUNG</name>
<feature type="region of interest" description="Disordered" evidence="1">
    <location>
        <begin position="396"/>
        <end position="426"/>
    </location>
</feature>
<reference evidence="3" key="1">
    <citation type="journal article" date="2018" name="Nat. Microbiol.">
        <title>Leveraging single-cell genomics to expand the fungal tree of life.</title>
        <authorList>
            <person name="Ahrendt S.R."/>
            <person name="Quandt C.A."/>
            <person name="Ciobanu D."/>
            <person name="Clum A."/>
            <person name="Salamov A."/>
            <person name="Andreopoulos B."/>
            <person name="Cheng J.F."/>
            <person name="Woyke T."/>
            <person name="Pelin A."/>
            <person name="Henrissat B."/>
            <person name="Reynolds N.K."/>
            <person name="Benny G.L."/>
            <person name="Smith M.E."/>
            <person name="James T.Y."/>
            <person name="Grigoriev I.V."/>
        </authorList>
    </citation>
    <scope>NUCLEOTIDE SEQUENCE [LARGE SCALE GENOMIC DNA]</scope>
    <source>
        <strain evidence="3">ATCC 52028</strain>
    </source>
</reference>
<sequence length="658" mass="68162">MGRRTQPAPPRSATSMRQQAARAAAAAAVAASIPDLIASAAAAATATPPSAPTAILSPATGIPTPKPTISPVLTATATGGTLEAPRTEGSRITRAEMPRICLSTDPDRPTSHQLVLLDDDGDDDGGDDSTLTQDVAGRDDVGDVGHSHAGANAVRGDTHVIQGRASNKPPSYQPVEVAMDARLQGVLEESDNGLYIAYRNNKYHFAAALQLLDAHGRLIPEAAWPRLRVRERPASPEPGGPSATSPSLRPLTLPLVVHIELRSFRRPYLTTSHLLHVGDPTRNKKLLKPVQPMTLWPNGVLPSGQVDFVRLQPPTRHQPTLCTQPHLRFGKATNHNSPNNDRPMQEVFTFGIRLATHASPPAANCGEEPTASHLMPIAATQSRGFIVRGRSRNAYKASTPLTPGSVEATDAGRASTPVPPPPPPPPSIPARCASAPLQEPVPTYAHAFATPLADAMAGFATHAGDAADSADAAVDADADAVAAATAAELAAALQPFVAMGYAGQSQLAPQPFVMPDAFIHSLWLNPTWNPTSTSTPTPLGLPAVGGSLPATPVPAGGAVDGDGQAATPLGSETDAATMGLLPAPPPEPPALLTPPPPLSLLSLLTTPPPPPPPPPQTTSATPQDTPYTMPTLNDLGALSWLESIGIDGSFGTLDLPEP</sequence>
<dbReference type="GO" id="GO:0003700">
    <property type="term" value="F:DNA-binding transcription factor activity"/>
    <property type="evidence" value="ECO:0007669"/>
    <property type="project" value="InterPro"/>
</dbReference>
<dbReference type="InterPro" id="IPR037141">
    <property type="entry name" value="NDT80_DNA-bd_dom_sf"/>
</dbReference>
<accession>A0A4P9X7X2</accession>
<feature type="compositionally biased region" description="Low complexity" evidence="1">
    <location>
        <begin position="73"/>
        <end position="82"/>
    </location>
</feature>
<feature type="compositionally biased region" description="Pro residues" evidence="1">
    <location>
        <begin position="582"/>
        <end position="598"/>
    </location>
</feature>
<feature type="compositionally biased region" description="Pro residues" evidence="1">
    <location>
        <begin position="417"/>
        <end position="426"/>
    </location>
</feature>
<protein>
    <recommendedName>
        <fullName evidence="4">NDT80 domain-containing protein</fullName>
    </recommendedName>
</protein>
<feature type="region of interest" description="Disordered" evidence="1">
    <location>
        <begin position="55"/>
        <end position="139"/>
    </location>
</feature>
<feature type="compositionally biased region" description="Acidic residues" evidence="1">
    <location>
        <begin position="117"/>
        <end position="127"/>
    </location>
</feature>
<dbReference type="Proteomes" id="UP000274922">
    <property type="component" value="Unassembled WGS sequence"/>
</dbReference>
<organism evidence="2 3">
    <name type="scientific">Caulochytrium protostelioides</name>
    <dbReference type="NCBI Taxonomy" id="1555241"/>
    <lineage>
        <taxon>Eukaryota</taxon>
        <taxon>Fungi</taxon>
        <taxon>Fungi incertae sedis</taxon>
        <taxon>Chytridiomycota</taxon>
        <taxon>Chytridiomycota incertae sedis</taxon>
        <taxon>Chytridiomycetes</taxon>
        <taxon>Caulochytriales</taxon>
        <taxon>Caulochytriaceae</taxon>
        <taxon>Caulochytrium</taxon>
    </lineage>
</organism>
<feature type="compositionally biased region" description="Pro residues" evidence="1">
    <location>
        <begin position="606"/>
        <end position="616"/>
    </location>
</feature>
<feature type="region of interest" description="Disordered" evidence="1">
    <location>
        <begin position="533"/>
        <end position="630"/>
    </location>
</feature>